<evidence type="ECO:0000256" key="1">
    <source>
        <dbReference type="ARBA" id="ARBA00006174"/>
    </source>
</evidence>
<feature type="domain" description="MmgE/PrpD N-terminal" evidence="2">
    <location>
        <begin position="45"/>
        <end position="284"/>
    </location>
</feature>
<comment type="similarity">
    <text evidence="1">Belongs to the PrpD family.</text>
</comment>
<dbReference type="RefSeq" id="WP_188071234.1">
    <property type="nucleotide sequence ID" value="NZ_BSPS01000047.1"/>
</dbReference>
<dbReference type="InterPro" id="IPR042183">
    <property type="entry name" value="MmgE/PrpD_sf_1"/>
</dbReference>
<evidence type="ECO:0000259" key="3">
    <source>
        <dbReference type="Pfam" id="PF19305"/>
    </source>
</evidence>
<keyword evidence="5" id="KW-1185">Reference proteome</keyword>
<accession>A0A7W6BEX1</accession>
<dbReference type="Pfam" id="PF03972">
    <property type="entry name" value="MmgE_PrpD_N"/>
    <property type="match status" value="1"/>
</dbReference>
<protein>
    <submittedName>
        <fullName evidence="4">2-methylcitrate dehydratase PrpD</fullName>
    </submittedName>
</protein>
<dbReference type="InterPro" id="IPR045337">
    <property type="entry name" value="MmgE_PrpD_C"/>
</dbReference>
<comment type="caution">
    <text evidence="4">The sequence shown here is derived from an EMBL/GenBank/DDBJ whole genome shotgun (WGS) entry which is preliminary data.</text>
</comment>
<dbReference type="SUPFAM" id="SSF103378">
    <property type="entry name" value="2-methylcitrate dehydratase PrpD"/>
    <property type="match status" value="1"/>
</dbReference>
<sequence length="498" mass="53422">MVDRRMLLALAGTLPLLWPGGVAGRTADDAARPGARPAPGGVTAAIADWARQLRYEDLPAAVVHEARRYLLDALGCAIAGWNSDKGRIAAGAMQGLGGQGEAALLGTGDRLPAPAAAFANAELMNALDHDAIPHVPPVTLPALMAVAERERLSGRALITGIVVAHEIAVRLSAASSQMISSLIETGETPDIFGINHEGIIAAAAAIGAMLGFDPDRMSHAIGLAGYYCPPQGSHNWETLSPKTHVKYTPVGWICQGAVTAALLAGQGFTANPAIFDGPAAFPQFYGWAGWKPEVAMSGYGESWRILSIDYKPHAACRFTHSQIDCMQRLVARHRVAPQDIEAIETLGVPFVANPDPLNVRTQEDGQFSTPYVVALAAHGIPLDAHAYDARFLRDPAIRATMARIRWGVHPDATAAKKQDRRSYIARVTVRMKDGRVLTEEALFPRGVGSLPEHRLSDRELEAKFLANARLRLTEAEARRLADRLWTLDRIDDVAGLTG</sequence>
<dbReference type="InterPro" id="IPR042188">
    <property type="entry name" value="MmgE/PrpD_sf_2"/>
</dbReference>
<organism evidence="4 5">
    <name type="scientific">Sphingobium jiangsuense</name>
    <dbReference type="NCBI Taxonomy" id="870476"/>
    <lineage>
        <taxon>Bacteria</taxon>
        <taxon>Pseudomonadati</taxon>
        <taxon>Pseudomonadota</taxon>
        <taxon>Alphaproteobacteria</taxon>
        <taxon>Sphingomonadales</taxon>
        <taxon>Sphingomonadaceae</taxon>
        <taxon>Sphingobium</taxon>
    </lineage>
</organism>
<dbReference type="Gene3D" id="1.10.4100.10">
    <property type="entry name" value="2-methylcitrate dehydratase PrpD"/>
    <property type="match status" value="1"/>
</dbReference>
<dbReference type="EMBL" id="JACIDT010000004">
    <property type="protein sequence ID" value="MBB3925670.1"/>
    <property type="molecule type" value="Genomic_DNA"/>
</dbReference>
<reference evidence="4 5" key="1">
    <citation type="submission" date="2020-08" db="EMBL/GenBank/DDBJ databases">
        <title>Genomic Encyclopedia of Type Strains, Phase IV (KMG-IV): sequencing the most valuable type-strain genomes for metagenomic binning, comparative biology and taxonomic classification.</title>
        <authorList>
            <person name="Goeker M."/>
        </authorList>
    </citation>
    <scope>NUCLEOTIDE SEQUENCE [LARGE SCALE GENOMIC DNA]</scope>
    <source>
        <strain evidence="4 5">DSM 26189</strain>
    </source>
</reference>
<dbReference type="Gene3D" id="3.30.1330.120">
    <property type="entry name" value="2-methylcitrate dehydratase PrpD"/>
    <property type="match status" value="1"/>
</dbReference>
<proteinExistence type="inferred from homology"/>
<dbReference type="InterPro" id="IPR005656">
    <property type="entry name" value="MmgE_PrpD"/>
</dbReference>
<dbReference type="InterPro" id="IPR045336">
    <property type="entry name" value="MmgE_PrpD_N"/>
</dbReference>
<evidence type="ECO:0000313" key="5">
    <source>
        <dbReference type="Proteomes" id="UP000571950"/>
    </source>
</evidence>
<dbReference type="PANTHER" id="PTHR16943">
    <property type="entry name" value="2-METHYLCITRATE DEHYDRATASE-RELATED"/>
    <property type="match status" value="1"/>
</dbReference>
<gene>
    <name evidence="4" type="ORF">GGR43_001385</name>
</gene>
<feature type="domain" description="MmgE/PrpD C-terminal" evidence="3">
    <location>
        <begin position="313"/>
        <end position="485"/>
    </location>
</feature>
<dbReference type="AlphaFoldDB" id="A0A7W6BEX1"/>
<evidence type="ECO:0000313" key="4">
    <source>
        <dbReference type="EMBL" id="MBB3925670.1"/>
    </source>
</evidence>
<name>A0A7W6BEX1_9SPHN</name>
<dbReference type="GO" id="GO:0016829">
    <property type="term" value="F:lyase activity"/>
    <property type="evidence" value="ECO:0007669"/>
    <property type="project" value="InterPro"/>
</dbReference>
<dbReference type="Pfam" id="PF19305">
    <property type="entry name" value="MmgE_PrpD_C"/>
    <property type="match status" value="1"/>
</dbReference>
<dbReference type="Proteomes" id="UP000571950">
    <property type="component" value="Unassembled WGS sequence"/>
</dbReference>
<evidence type="ECO:0000259" key="2">
    <source>
        <dbReference type="Pfam" id="PF03972"/>
    </source>
</evidence>
<dbReference type="InterPro" id="IPR036148">
    <property type="entry name" value="MmgE/PrpD_sf"/>
</dbReference>
<dbReference type="PANTHER" id="PTHR16943:SF8">
    <property type="entry name" value="2-METHYLCITRATE DEHYDRATASE"/>
    <property type="match status" value="1"/>
</dbReference>